<organism evidence="2 3">
    <name type="scientific">Porites evermanni</name>
    <dbReference type="NCBI Taxonomy" id="104178"/>
    <lineage>
        <taxon>Eukaryota</taxon>
        <taxon>Metazoa</taxon>
        <taxon>Cnidaria</taxon>
        <taxon>Anthozoa</taxon>
        <taxon>Hexacorallia</taxon>
        <taxon>Scleractinia</taxon>
        <taxon>Fungiina</taxon>
        <taxon>Poritidae</taxon>
        <taxon>Porites</taxon>
    </lineage>
</organism>
<proteinExistence type="predicted"/>
<sequence>MDREVKVKTRENGDLIALEVSSVTTTENLLTNAKHGFLVFAYRITMRAPLVGLIFLICILAIEAKSRWKKEKAGVRDLEEALEDLRKSEITSKGSKRTGHLKETLKALTEEGRSRSFILSAFSQLIIVSEECFGVDTMRINSGKRITMRAPLVGLIFLICILAIEAKSRWKKEKAGVRDLEEALEDLRKSEITSKGSKRTGHLKETLKALTEEGRVKTIGK</sequence>
<keyword evidence="1" id="KW-1133">Transmembrane helix</keyword>
<evidence type="ECO:0000313" key="3">
    <source>
        <dbReference type="Proteomes" id="UP001159427"/>
    </source>
</evidence>
<comment type="caution">
    <text evidence="2">The sequence shown here is derived from an EMBL/GenBank/DDBJ whole genome shotgun (WGS) entry which is preliminary data.</text>
</comment>
<keyword evidence="3" id="KW-1185">Reference proteome</keyword>
<gene>
    <name evidence="2" type="ORF">PEVE_00022227</name>
</gene>
<keyword evidence="1" id="KW-0812">Transmembrane</keyword>
<evidence type="ECO:0000313" key="2">
    <source>
        <dbReference type="EMBL" id="CAH3191669.1"/>
    </source>
</evidence>
<feature type="transmembrane region" description="Helical" evidence="1">
    <location>
        <begin position="40"/>
        <end position="62"/>
    </location>
</feature>
<name>A0ABN8SNZ5_9CNID</name>
<keyword evidence="1" id="KW-0472">Membrane</keyword>
<accession>A0ABN8SNZ5</accession>
<dbReference type="EMBL" id="CALNXI010002974">
    <property type="protein sequence ID" value="CAH3191669.1"/>
    <property type="molecule type" value="Genomic_DNA"/>
</dbReference>
<reference evidence="2 3" key="1">
    <citation type="submission" date="2022-05" db="EMBL/GenBank/DDBJ databases">
        <authorList>
            <consortium name="Genoscope - CEA"/>
            <person name="William W."/>
        </authorList>
    </citation>
    <scope>NUCLEOTIDE SEQUENCE [LARGE SCALE GENOMIC DNA]</scope>
</reference>
<dbReference type="Proteomes" id="UP001159427">
    <property type="component" value="Unassembled WGS sequence"/>
</dbReference>
<feature type="transmembrane region" description="Helical" evidence="1">
    <location>
        <begin position="146"/>
        <end position="164"/>
    </location>
</feature>
<protein>
    <submittedName>
        <fullName evidence="2">Uncharacterized protein</fullName>
    </submittedName>
</protein>
<evidence type="ECO:0000256" key="1">
    <source>
        <dbReference type="SAM" id="Phobius"/>
    </source>
</evidence>